<proteinExistence type="predicted"/>
<evidence type="ECO:0000313" key="3">
    <source>
        <dbReference type="Proteomes" id="UP000291404"/>
    </source>
</evidence>
<dbReference type="Proteomes" id="UP000291404">
    <property type="component" value="Unassembled WGS sequence"/>
</dbReference>
<keyword evidence="3" id="KW-1185">Reference proteome</keyword>
<organism evidence="2 3">
    <name type="scientific">Hamiltosporidium magnivora</name>
    <dbReference type="NCBI Taxonomy" id="148818"/>
    <lineage>
        <taxon>Eukaryota</taxon>
        <taxon>Fungi</taxon>
        <taxon>Fungi incertae sedis</taxon>
        <taxon>Microsporidia</taxon>
        <taxon>Dubosqiidae</taxon>
        <taxon>Hamiltosporidium</taxon>
    </lineage>
</organism>
<protein>
    <submittedName>
        <fullName evidence="2">Uncharacterized protein</fullName>
    </submittedName>
</protein>
<dbReference type="VEuPathDB" id="MicrosporidiaDB:CWI36_2098p0020"/>
<keyword evidence="1" id="KW-0812">Transmembrane</keyword>
<dbReference type="AlphaFoldDB" id="A0A4Q9KW02"/>
<sequence>MISKIYTNIDTVQMYQYQLGKLFRIYPSKKNLQIPYSMLVKSSNHYTAMKNILCSFFLFVFFGINNCIRINIFFNCIDRSFDSSINLYDYNDLHNHIGRKKIQYSKKSKRPRLDIDSENTTNIAPKYFHTNVKCNLGGDLDQINVEKSGFEVMNERIKNYGNLKIKQSRPCQRTMDSISIDYSNIFIIRSRCFDILYRSKLHETNINIKDITKSNID</sequence>
<reference evidence="2 3" key="1">
    <citation type="submission" date="2017-12" db="EMBL/GenBank/DDBJ databases">
        <authorList>
            <person name="Pombert J.-F."/>
            <person name="Haag K.L."/>
            <person name="Ebert D."/>
        </authorList>
    </citation>
    <scope>NUCLEOTIDE SEQUENCE [LARGE SCALE GENOMIC DNA]</scope>
    <source>
        <strain evidence="2">BE-OM-2</strain>
    </source>
</reference>
<dbReference type="VEuPathDB" id="MicrosporidiaDB:CWI39_2665p0010"/>
<evidence type="ECO:0000313" key="2">
    <source>
        <dbReference type="EMBL" id="TBT99107.1"/>
    </source>
</evidence>
<comment type="caution">
    <text evidence="2">The sequence shown here is derived from an EMBL/GenBank/DDBJ whole genome shotgun (WGS) entry which is preliminary data.</text>
</comment>
<evidence type="ECO:0000256" key="1">
    <source>
        <dbReference type="SAM" id="Phobius"/>
    </source>
</evidence>
<gene>
    <name evidence="2" type="ORF">CWI36_2098p0020</name>
</gene>
<dbReference type="EMBL" id="PITI01002098">
    <property type="protein sequence ID" value="TBT99107.1"/>
    <property type="molecule type" value="Genomic_DNA"/>
</dbReference>
<name>A0A4Q9KW02_9MICR</name>
<feature type="non-terminal residue" evidence="2">
    <location>
        <position position="217"/>
    </location>
</feature>
<feature type="transmembrane region" description="Helical" evidence="1">
    <location>
        <begin position="52"/>
        <end position="74"/>
    </location>
</feature>
<keyword evidence="1" id="KW-1133">Transmembrane helix</keyword>
<accession>A0A4Q9KW02</accession>
<keyword evidence="1" id="KW-0472">Membrane</keyword>